<gene>
    <name evidence="6" type="ORF">SMNM65_11980</name>
</gene>
<evidence type="ECO:0000313" key="7">
    <source>
        <dbReference type="Proteomes" id="UP000516106"/>
    </source>
</evidence>
<dbReference type="Gene3D" id="3.40.50.2000">
    <property type="entry name" value="Glycogen Phosphorylase B"/>
    <property type="match status" value="1"/>
</dbReference>
<dbReference type="Proteomes" id="UP000516106">
    <property type="component" value="Chromosome"/>
</dbReference>
<comment type="catalytic activity">
    <reaction evidence="1">
        <text>[(1-&gt;4)-alpha-D-glucosyl](n) + ADP-alpha-D-glucose = [(1-&gt;4)-alpha-D-glucosyl](n+1) + ADP + H(+)</text>
        <dbReference type="Rhea" id="RHEA:18189"/>
        <dbReference type="Rhea" id="RHEA-COMP:9584"/>
        <dbReference type="Rhea" id="RHEA-COMP:9587"/>
        <dbReference type="ChEBI" id="CHEBI:15378"/>
        <dbReference type="ChEBI" id="CHEBI:15444"/>
        <dbReference type="ChEBI" id="CHEBI:57498"/>
        <dbReference type="ChEBI" id="CHEBI:456216"/>
        <dbReference type="EC" id="2.4.1.21"/>
    </reaction>
</comment>
<evidence type="ECO:0000256" key="4">
    <source>
        <dbReference type="ARBA" id="ARBA00022679"/>
    </source>
</evidence>
<sequence>MKILFVAAEGAPFSKTGGLGDVIGALPKSLVKAGHEVAVILPYYDMVEAKFGNQIEDVLHFEVSVGWRRQYCGIKKTVLNGVTFYFIDSQYYFFRGHVYGDFDDGERFAFFQLAAIEAMERIDFIPDLLHAHDYHTAMIPFLLKENTVGFKPIKVLKLF</sequence>
<name>A0A7G1IZD9_STRMT</name>
<proteinExistence type="predicted"/>
<dbReference type="GO" id="GO:0009011">
    <property type="term" value="F:alpha-1,4-glucan glucosyltransferase (ADP-glucose donor) activity"/>
    <property type="evidence" value="ECO:0007669"/>
    <property type="project" value="UniProtKB-EC"/>
</dbReference>
<dbReference type="Pfam" id="PF08323">
    <property type="entry name" value="Glyco_transf_5"/>
    <property type="match status" value="1"/>
</dbReference>
<evidence type="ECO:0000256" key="3">
    <source>
        <dbReference type="ARBA" id="ARBA00022676"/>
    </source>
</evidence>
<organism evidence="6 7">
    <name type="scientific">Streptococcus mitis</name>
    <dbReference type="NCBI Taxonomy" id="28037"/>
    <lineage>
        <taxon>Bacteria</taxon>
        <taxon>Bacillati</taxon>
        <taxon>Bacillota</taxon>
        <taxon>Bacilli</taxon>
        <taxon>Lactobacillales</taxon>
        <taxon>Streptococcaceae</taxon>
        <taxon>Streptococcus</taxon>
        <taxon>Streptococcus mitis group</taxon>
    </lineage>
</organism>
<dbReference type="InterPro" id="IPR013534">
    <property type="entry name" value="Starch_synth_cat_dom"/>
</dbReference>
<dbReference type="AlphaFoldDB" id="A0A7G1IZD9"/>
<keyword evidence="3" id="KW-0328">Glycosyltransferase</keyword>
<feature type="domain" description="Starch synthase catalytic" evidence="5">
    <location>
        <begin position="2"/>
        <end position="147"/>
    </location>
</feature>
<dbReference type="EMBL" id="AP023349">
    <property type="protein sequence ID" value="BCJ10766.1"/>
    <property type="molecule type" value="Genomic_DNA"/>
</dbReference>
<dbReference type="PANTHER" id="PTHR45825:SF11">
    <property type="entry name" value="ALPHA AMYLASE DOMAIN-CONTAINING PROTEIN"/>
    <property type="match status" value="1"/>
</dbReference>
<dbReference type="PANTHER" id="PTHR45825">
    <property type="entry name" value="GRANULE-BOUND STARCH SYNTHASE 1, CHLOROPLASTIC/AMYLOPLASTIC"/>
    <property type="match status" value="1"/>
</dbReference>
<protein>
    <recommendedName>
        <fullName evidence="2">starch synthase</fullName>
        <ecNumber evidence="2">2.4.1.21</ecNumber>
    </recommendedName>
</protein>
<accession>A0A7G1IZD9</accession>
<dbReference type="EC" id="2.4.1.21" evidence="2"/>
<dbReference type="SUPFAM" id="SSF53756">
    <property type="entry name" value="UDP-Glycosyltransferase/glycogen phosphorylase"/>
    <property type="match status" value="1"/>
</dbReference>
<evidence type="ECO:0000313" key="6">
    <source>
        <dbReference type="EMBL" id="BCJ10766.1"/>
    </source>
</evidence>
<evidence type="ECO:0000259" key="5">
    <source>
        <dbReference type="Pfam" id="PF08323"/>
    </source>
</evidence>
<keyword evidence="4" id="KW-0808">Transferase</keyword>
<evidence type="ECO:0000256" key="2">
    <source>
        <dbReference type="ARBA" id="ARBA00012588"/>
    </source>
</evidence>
<reference evidence="7" key="1">
    <citation type="submission" date="2020-08" db="EMBL/GenBank/DDBJ databases">
        <title>Complete genome sequence of Streptococcus mitis strain Nm-65.</title>
        <authorList>
            <person name="Tabata A."/>
            <person name="Ohkuni H."/>
            <person name="Nagamune H."/>
        </authorList>
    </citation>
    <scope>NUCLEOTIDE SEQUENCE [LARGE SCALE GENOMIC DNA]</scope>
    <source>
        <strain evidence="7">Nm-65</strain>
    </source>
</reference>
<evidence type="ECO:0000256" key="1">
    <source>
        <dbReference type="ARBA" id="ARBA00001478"/>
    </source>
</evidence>